<dbReference type="Proteomes" id="UP000078454">
    <property type="component" value="Unassembled WGS sequence"/>
</dbReference>
<reference evidence="1 2" key="1">
    <citation type="submission" date="2016-05" db="EMBL/GenBank/DDBJ databases">
        <title>Paenibacillus sp. 1ZS3-15 nov., isolated from the rhizosphere soil.</title>
        <authorList>
            <person name="Zhang X.X."/>
            <person name="Zhang J."/>
        </authorList>
    </citation>
    <scope>NUCLEOTIDE SEQUENCE [LARGE SCALE GENOMIC DNA]</scope>
    <source>
        <strain evidence="1 2">1ZS3-15</strain>
    </source>
</reference>
<accession>A0A198A9W8</accession>
<organism evidence="1 2">
    <name type="scientific">Paenibacillus oryzisoli</name>
    <dbReference type="NCBI Taxonomy" id="1850517"/>
    <lineage>
        <taxon>Bacteria</taxon>
        <taxon>Bacillati</taxon>
        <taxon>Bacillota</taxon>
        <taxon>Bacilli</taxon>
        <taxon>Bacillales</taxon>
        <taxon>Paenibacillaceae</taxon>
        <taxon>Paenibacillus</taxon>
    </lineage>
</organism>
<keyword evidence="2" id="KW-1185">Reference proteome</keyword>
<protein>
    <submittedName>
        <fullName evidence="1">Uncharacterized protein</fullName>
    </submittedName>
</protein>
<dbReference type="AlphaFoldDB" id="A0A198A9W8"/>
<dbReference type="OrthoDB" id="3078186at2"/>
<gene>
    <name evidence="1" type="ORF">A8708_14765</name>
</gene>
<dbReference type="RefSeq" id="WP_068665350.1">
    <property type="nucleotide sequence ID" value="NZ_LYPB01000070.1"/>
</dbReference>
<comment type="caution">
    <text evidence="1">The sequence shown here is derived from an EMBL/GenBank/DDBJ whole genome shotgun (WGS) entry which is preliminary data.</text>
</comment>
<sequence length="189" mass="22798">MLNYGEELVYWYLRLNGFFLIDNFVLHKDNLNRTSDSDLLAVRFPYVHEEVGGRADDWDSRLFENLHKDKILGLICEVKTGSFNENDLFKEHNIQKAFGRFGFIQDYDKASRELLEFGKFETDNYQVKKLLVSRKKEVVSEEYIHISLIQIRKFISNRIRKYQDRKFGDRMFFPSSLLQYMIWEEQLKR</sequence>
<evidence type="ECO:0000313" key="1">
    <source>
        <dbReference type="EMBL" id="OAS17748.1"/>
    </source>
</evidence>
<proteinExistence type="predicted"/>
<dbReference type="EMBL" id="LYPB01000070">
    <property type="protein sequence ID" value="OAS17748.1"/>
    <property type="molecule type" value="Genomic_DNA"/>
</dbReference>
<evidence type="ECO:0000313" key="2">
    <source>
        <dbReference type="Proteomes" id="UP000078454"/>
    </source>
</evidence>
<name>A0A198A9W8_9BACL</name>